<evidence type="ECO:0000256" key="1">
    <source>
        <dbReference type="SAM" id="MobiDB-lite"/>
    </source>
</evidence>
<dbReference type="AlphaFoldDB" id="A0A7C4GGF2"/>
<reference evidence="2" key="1">
    <citation type="journal article" date="2020" name="mSystems">
        <title>Genome- and Community-Level Interaction Insights into Carbon Utilization and Element Cycling Functions of Hydrothermarchaeota in Hydrothermal Sediment.</title>
        <authorList>
            <person name="Zhou Z."/>
            <person name="Liu Y."/>
            <person name="Xu W."/>
            <person name="Pan J."/>
            <person name="Luo Z.H."/>
            <person name="Li M."/>
        </authorList>
    </citation>
    <scope>NUCLEOTIDE SEQUENCE [LARGE SCALE GENOMIC DNA]</scope>
    <source>
        <strain evidence="2">SpSt-488</strain>
    </source>
</reference>
<accession>A0A7C4GGF2</accession>
<sequence>MRLLLFWLLLAGCQDPFGFEPGDPTKPDPPGPPVLKWPENGEMIVNYAYPQDVVLEWFAVKGAGFYQVEVYNDSVPGPGSLHVRRPDVAGSSVGVRFTRWGFYYWRVRAASRSWNNYTAWSELRRFLLPDPSVDNRGEGSGRTDAAGRRREQAIAGYR</sequence>
<comment type="caution">
    <text evidence="2">The sequence shown here is derived from an EMBL/GenBank/DDBJ whole genome shotgun (WGS) entry which is preliminary data.</text>
</comment>
<feature type="region of interest" description="Disordered" evidence="1">
    <location>
        <begin position="134"/>
        <end position="158"/>
    </location>
</feature>
<dbReference type="InterPro" id="IPR013783">
    <property type="entry name" value="Ig-like_fold"/>
</dbReference>
<organism evidence="2">
    <name type="scientific">candidate division WOR-3 bacterium</name>
    <dbReference type="NCBI Taxonomy" id="2052148"/>
    <lineage>
        <taxon>Bacteria</taxon>
        <taxon>Bacteria division WOR-3</taxon>
    </lineage>
</organism>
<dbReference type="EMBL" id="DSUT01000086">
    <property type="protein sequence ID" value="HGK28138.1"/>
    <property type="molecule type" value="Genomic_DNA"/>
</dbReference>
<evidence type="ECO:0008006" key="3">
    <source>
        <dbReference type="Google" id="ProtNLM"/>
    </source>
</evidence>
<evidence type="ECO:0000313" key="2">
    <source>
        <dbReference type="EMBL" id="HGK28138.1"/>
    </source>
</evidence>
<name>A0A7C4GGF2_UNCW3</name>
<proteinExistence type="predicted"/>
<feature type="compositionally biased region" description="Basic and acidic residues" evidence="1">
    <location>
        <begin position="134"/>
        <end position="152"/>
    </location>
</feature>
<dbReference type="Gene3D" id="2.60.40.10">
    <property type="entry name" value="Immunoglobulins"/>
    <property type="match status" value="1"/>
</dbReference>
<gene>
    <name evidence="2" type="ORF">ENS41_04210</name>
</gene>
<protein>
    <recommendedName>
        <fullName evidence="3">Fibronectin type III domain-containing protein</fullName>
    </recommendedName>
</protein>